<evidence type="ECO:0000313" key="1">
    <source>
        <dbReference type="EMBL" id="KKK60075.1"/>
    </source>
</evidence>
<feature type="non-terminal residue" evidence="1">
    <location>
        <position position="1"/>
    </location>
</feature>
<proteinExistence type="predicted"/>
<dbReference type="EMBL" id="LAZR01063151">
    <property type="protein sequence ID" value="KKK60075.1"/>
    <property type="molecule type" value="Genomic_DNA"/>
</dbReference>
<gene>
    <name evidence="1" type="ORF">LCGC14_3027970</name>
</gene>
<dbReference type="AlphaFoldDB" id="A0A0F8XGF3"/>
<name>A0A0F8XGF3_9ZZZZ</name>
<comment type="caution">
    <text evidence="1">The sequence shown here is derived from an EMBL/GenBank/DDBJ whole genome shotgun (WGS) entry which is preliminary data.</text>
</comment>
<protein>
    <submittedName>
        <fullName evidence="1">Uncharacterized protein</fullName>
    </submittedName>
</protein>
<organism evidence="1">
    <name type="scientific">marine sediment metagenome</name>
    <dbReference type="NCBI Taxonomy" id="412755"/>
    <lineage>
        <taxon>unclassified sequences</taxon>
        <taxon>metagenomes</taxon>
        <taxon>ecological metagenomes</taxon>
    </lineage>
</organism>
<sequence>QALGAIKTRAEALAKSVEVVAEDVAADIVAYGDKIVRTIDCRVRREMTAADCHYAIKNWKQSMKSALKKLKVFSEWEVYDQFWGHVESVFKIVSALLGEIVL</sequence>
<reference evidence="1" key="1">
    <citation type="journal article" date="2015" name="Nature">
        <title>Complex archaea that bridge the gap between prokaryotes and eukaryotes.</title>
        <authorList>
            <person name="Spang A."/>
            <person name="Saw J.H."/>
            <person name="Jorgensen S.L."/>
            <person name="Zaremba-Niedzwiedzka K."/>
            <person name="Martijn J."/>
            <person name="Lind A.E."/>
            <person name="van Eijk R."/>
            <person name="Schleper C."/>
            <person name="Guy L."/>
            <person name="Ettema T.J."/>
        </authorList>
    </citation>
    <scope>NUCLEOTIDE SEQUENCE</scope>
</reference>
<accession>A0A0F8XGF3</accession>